<dbReference type="Proteomes" id="UP000024635">
    <property type="component" value="Unassembled WGS sequence"/>
</dbReference>
<evidence type="ECO:0000313" key="4">
    <source>
        <dbReference type="Proteomes" id="UP000024635"/>
    </source>
</evidence>
<feature type="region of interest" description="Disordered" evidence="1">
    <location>
        <begin position="200"/>
        <end position="246"/>
    </location>
</feature>
<feature type="domain" description="SXP/RAL-2 family protein Ani s 5-like cation-binding" evidence="2">
    <location>
        <begin position="74"/>
        <end position="166"/>
    </location>
</feature>
<comment type="caution">
    <text evidence="3">The sequence shown here is derived from an EMBL/GenBank/DDBJ whole genome shotgun (WGS) entry which is preliminary data.</text>
</comment>
<dbReference type="OrthoDB" id="10485129at2759"/>
<dbReference type="Pfam" id="PF02520">
    <property type="entry name" value="ANIS5_cation-bd"/>
    <property type="match status" value="1"/>
</dbReference>
<evidence type="ECO:0000259" key="2">
    <source>
        <dbReference type="Pfam" id="PF02520"/>
    </source>
</evidence>
<dbReference type="InterPro" id="IPR003677">
    <property type="entry name" value="ANIS5_cation-bd"/>
</dbReference>
<organism evidence="3 4">
    <name type="scientific">Ancylostoma ceylanicum</name>
    <dbReference type="NCBI Taxonomy" id="53326"/>
    <lineage>
        <taxon>Eukaryota</taxon>
        <taxon>Metazoa</taxon>
        <taxon>Ecdysozoa</taxon>
        <taxon>Nematoda</taxon>
        <taxon>Chromadorea</taxon>
        <taxon>Rhabditida</taxon>
        <taxon>Rhabditina</taxon>
        <taxon>Rhabditomorpha</taxon>
        <taxon>Strongyloidea</taxon>
        <taxon>Ancylostomatidae</taxon>
        <taxon>Ancylostomatinae</taxon>
        <taxon>Ancylostoma</taxon>
    </lineage>
</organism>
<reference evidence="4" key="1">
    <citation type="journal article" date="2015" name="Nat. Genet.">
        <title>The genome and transcriptome of the zoonotic hookworm Ancylostoma ceylanicum identify infection-specific gene families.</title>
        <authorList>
            <person name="Schwarz E.M."/>
            <person name="Hu Y."/>
            <person name="Antoshechkin I."/>
            <person name="Miller M.M."/>
            <person name="Sternberg P.W."/>
            <person name="Aroian R.V."/>
        </authorList>
    </citation>
    <scope>NUCLEOTIDE SEQUENCE</scope>
    <source>
        <strain evidence="4">HY135</strain>
    </source>
</reference>
<dbReference type="PANTHER" id="PTHR21593:SF36">
    <property type="entry name" value="DUF148 DOMAIN-CONTAINING PROTEIN-RELATED"/>
    <property type="match status" value="1"/>
</dbReference>
<evidence type="ECO:0000256" key="1">
    <source>
        <dbReference type="SAM" id="MobiDB-lite"/>
    </source>
</evidence>
<protein>
    <recommendedName>
        <fullName evidence="2">SXP/RAL-2 family protein Ani s 5-like cation-binding domain-containing protein</fullName>
    </recommendedName>
</protein>
<dbReference type="PANTHER" id="PTHR21593">
    <property type="entry name" value="PRION-LIKE- Q/N-RICH -DOMAIN-BEARING PROTEIN PROTEIN"/>
    <property type="match status" value="1"/>
</dbReference>
<name>A0A016UV26_9BILA</name>
<dbReference type="InterPro" id="IPR052823">
    <property type="entry name" value="SXP/RAL-2_related"/>
</dbReference>
<dbReference type="AlphaFoldDB" id="A0A016UV26"/>
<accession>A0A016UV26</accession>
<sequence length="246" mass="28438">MPIGLAGSPIDSWACDLSFDLRSVYCCNMKFNSLKLLILLGVVVSTLGNPPAFGPPLDTPPPPFPFLEEVGYTAVQEFQKIFQDTSLSGFQWNGLLLSWAQRNNVTDSYLTFKNNLEREERKGEFNLVRCLEELRNFFYEYHRISNNLVYTWDQVQELRQELMKKLTRIQMRIAVRLSNLYTPGDIIWPPPVEDTFIQKPHPPPFGPRRGRGRRRLGPFGQRRMGPYPPQPRNFGQGPDGMEDERD</sequence>
<proteinExistence type="predicted"/>
<evidence type="ECO:0000313" key="3">
    <source>
        <dbReference type="EMBL" id="EYC18831.1"/>
    </source>
</evidence>
<dbReference type="EMBL" id="JARK01001362">
    <property type="protein sequence ID" value="EYC18831.1"/>
    <property type="molecule type" value="Genomic_DNA"/>
</dbReference>
<keyword evidence="4" id="KW-1185">Reference proteome</keyword>
<gene>
    <name evidence="3" type="primary">Acey_s0026.g1392</name>
    <name evidence="3" type="ORF">Y032_0026g1392</name>
</gene>